<sequence>MAALGYRTTPTPTPTDSWSSYFDSWRNEDMQVPAFEPMIVDEDLHPDSFNVNFNFANLDYDLDWEMDLSQDPIDRKIMYDASERVHQRRQQYYHHLPSSIAKQQSPQHAYGHQQHYNPRQVFRNVNNARQRAPDHRQNDVDRFNWGLESAASATAPTVPSRGTSLGANLNGQWLEEPVSANYPTHSLPIEIISYVTACARFHFPVQLPWTSFLGLPPEVACYHQPFHPPSSLIIYFHPFVGAQKKTISGSYSCTATHQPSSKKREHKRSLLHHLHPTRLCSAQSIPQPTDQPFYPAS</sequence>
<organism evidence="1 2">
    <name type="scientific">Exophiala viscosa</name>
    <dbReference type="NCBI Taxonomy" id="2486360"/>
    <lineage>
        <taxon>Eukaryota</taxon>
        <taxon>Fungi</taxon>
        <taxon>Dikarya</taxon>
        <taxon>Ascomycota</taxon>
        <taxon>Pezizomycotina</taxon>
        <taxon>Eurotiomycetes</taxon>
        <taxon>Chaetothyriomycetidae</taxon>
        <taxon>Chaetothyriales</taxon>
        <taxon>Herpotrichiellaceae</taxon>
        <taxon>Exophiala</taxon>
    </lineage>
</organism>
<reference evidence="1" key="1">
    <citation type="journal article" date="2022" name="bioRxiv">
        <title>Deciphering the potential niche of two novel black yeast fungi from a biological soil crust based on their genomes, phenotypes, and melanin regulation.</title>
        <authorList>
            <consortium name="DOE Joint Genome Institute"/>
            <person name="Carr E.C."/>
            <person name="Barton Q."/>
            <person name="Grambo S."/>
            <person name="Sullivan M."/>
            <person name="Renfro C.M."/>
            <person name="Kuo A."/>
            <person name="Pangilinan J."/>
            <person name="Lipzen A."/>
            <person name="Keymanesh K."/>
            <person name="Savage E."/>
            <person name="Barry K."/>
            <person name="Grigoriev I.V."/>
            <person name="Riekhof W.R."/>
            <person name="Harris S.S."/>
        </authorList>
    </citation>
    <scope>NUCLEOTIDE SEQUENCE</scope>
    <source>
        <strain evidence="1">JF 03-4F</strain>
    </source>
</reference>
<evidence type="ECO:0000313" key="1">
    <source>
        <dbReference type="EMBL" id="KAI1608386.1"/>
    </source>
</evidence>
<name>A0AAN6DLT9_9EURO</name>
<dbReference type="EMBL" id="MU404363">
    <property type="protein sequence ID" value="KAI1608386.1"/>
    <property type="molecule type" value="Genomic_DNA"/>
</dbReference>
<comment type="caution">
    <text evidence="1">The sequence shown here is derived from an EMBL/GenBank/DDBJ whole genome shotgun (WGS) entry which is preliminary data.</text>
</comment>
<protein>
    <submittedName>
        <fullName evidence="1">Uncharacterized protein</fullName>
    </submittedName>
</protein>
<dbReference type="AlphaFoldDB" id="A0AAN6DLT9"/>
<accession>A0AAN6DLT9</accession>
<keyword evidence="2" id="KW-1185">Reference proteome</keyword>
<proteinExistence type="predicted"/>
<dbReference type="Proteomes" id="UP001203852">
    <property type="component" value="Unassembled WGS sequence"/>
</dbReference>
<gene>
    <name evidence="1" type="ORF">EDD36DRAFT_448098</name>
</gene>
<evidence type="ECO:0000313" key="2">
    <source>
        <dbReference type="Proteomes" id="UP001203852"/>
    </source>
</evidence>